<dbReference type="InterPro" id="IPR002937">
    <property type="entry name" value="Amino_oxidase"/>
</dbReference>
<dbReference type="Proteomes" id="UP000195787">
    <property type="component" value="Unassembled WGS sequence"/>
</dbReference>
<dbReference type="PRINTS" id="PR00419">
    <property type="entry name" value="ADXRDTASE"/>
</dbReference>
<accession>A0A1R4GL85</accession>
<keyword evidence="3" id="KW-1185">Reference proteome</keyword>
<protein>
    <submittedName>
        <fullName evidence="2">Protoporphyrinogen IX oxidase, aerobic, HemY</fullName>
        <ecNumber evidence="2">1.3.3.4</ecNumber>
    </submittedName>
</protein>
<dbReference type="Pfam" id="PF01593">
    <property type="entry name" value="Amino_oxidase"/>
    <property type="match status" value="1"/>
</dbReference>
<name>A0A1R4GL85_9MICO</name>
<reference evidence="2 3" key="1">
    <citation type="submission" date="2017-02" db="EMBL/GenBank/DDBJ databases">
        <authorList>
            <person name="Peterson S.W."/>
        </authorList>
    </citation>
    <scope>NUCLEOTIDE SEQUENCE [LARGE SCALE GENOMIC DNA]</scope>
    <source>
        <strain evidence="2 3">LMG 22410</strain>
    </source>
</reference>
<sequence>MTDVAVVGAGIGGLVAARELARAGLSVELFEAAAVVGGLVGATRMGDTAVDSGPESFATRGGAVGELVDELGLTRVDAADLGSWLVFDDGAAPSPAGALMGIPADVTAADVVRVIGAEASQRALRDLELPARAGTASGMLGELVRERLGETVLDRLVDPIVSGVYSARADDLPVSRVSPKLLDALAEHGSLQAAVRQIRGGGAGRPSGSRPGALVQGIDGGMHRLAEALAADFERLGGRLRLGHRVDDITMLDARAVVVATPDWASEARGAEVELVTLAFEAGAIDGAPRGTGALVAPGAASISAKALTHSSAKWPWLRASAPHLDIVRLSYGRQNQPPPTSCLDDEATVALARSDAERILGQSLPAPVFTGRRALRQPPAPGAVQPPDGVLAVGSWVAGTGLASVVPASIAVAKELSQRLAASTGGLT</sequence>
<dbReference type="AlphaFoldDB" id="A0A1R4GL85"/>
<dbReference type="EC" id="1.3.3.4" evidence="2"/>
<dbReference type="PANTHER" id="PTHR42923:SF3">
    <property type="entry name" value="PROTOPORPHYRINOGEN OXIDASE"/>
    <property type="match status" value="1"/>
</dbReference>
<evidence type="ECO:0000313" key="3">
    <source>
        <dbReference type="Proteomes" id="UP000195787"/>
    </source>
</evidence>
<dbReference type="GeneID" id="303174114"/>
<evidence type="ECO:0000259" key="1">
    <source>
        <dbReference type="Pfam" id="PF01593"/>
    </source>
</evidence>
<organism evidence="2 3">
    <name type="scientific">Agrococcus casei LMG 22410</name>
    <dbReference type="NCBI Taxonomy" id="1255656"/>
    <lineage>
        <taxon>Bacteria</taxon>
        <taxon>Bacillati</taxon>
        <taxon>Actinomycetota</taxon>
        <taxon>Actinomycetes</taxon>
        <taxon>Micrococcales</taxon>
        <taxon>Microbacteriaceae</taxon>
        <taxon>Agrococcus</taxon>
    </lineage>
</organism>
<keyword evidence="2" id="KW-0560">Oxidoreductase</keyword>
<dbReference type="InterPro" id="IPR050464">
    <property type="entry name" value="Zeta_carotene_desat/Oxidored"/>
</dbReference>
<feature type="domain" description="Amine oxidase" evidence="1">
    <location>
        <begin position="11"/>
        <end position="266"/>
    </location>
</feature>
<proteinExistence type="predicted"/>
<dbReference type="Gene3D" id="3.50.50.60">
    <property type="entry name" value="FAD/NAD(P)-binding domain"/>
    <property type="match status" value="1"/>
</dbReference>
<dbReference type="PANTHER" id="PTHR42923">
    <property type="entry name" value="PROTOPORPHYRINOGEN OXIDASE"/>
    <property type="match status" value="1"/>
</dbReference>
<dbReference type="EMBL" id="FUHU01000046">
    <property type="protein sequence ID" value="SJM68958.1"/>
    <property type="molecule type" value="Genomic_DNA"/>
</dbReference>
<dbReference type="SUPFAM" id="SSF54373">
    <property type="entry name" value="FAD-linked reductases, C-terminal domain"/>
    <property type="match status" value="1"/>
</dbReference>
<dbReference type="SUPFAM" id="SSF51905">
    <property type="entry name" value="FAD/NAD(P)-binding domain"/>
    <property type="match status" value="1"/>
</dbReference>
<dbReference type="Gene3D" id="1.10.3110.10">
    <property type="entry name" value="protoporphyrinogen ix oxidase, domain 3"/>
    <property type="match status" value="1"/>
</dbReference>
<dbReference type="GO" id="GO:0004729">
    <property type="term" value="F:oxygen-dependent protoporphyrinogen oxidase activity"/>
    <property type="evidence" value="ECO:0007669"/>
    <property type="project" value="UniProtKB-EC"/>
</dbReference>
<evidence type="ECO:0000313" key="2">
    <source>
        <dbReference type="EMBL" id="SJM68958.1"/>
    </source>
</evidence>
<dbReference type="Gene3D" id="3.90.660.20">
    <property type="entry name" value="Protoporphyrinogen oxidase, mitochondrial, domain 2"/>
    <property type="match status" value="1"/>
</dbReference>
<dbReference type="OrthoDB" id="3450553at2"/>
<gene>
    <name evidence="2" type="ORF">CZ674_12925</name>
</gene>
<dbReference type="InterPro" id="IPR036188">
    <property type="entry name" value="FAD/NAD-bd_sf"/>
</dbReference>
<dbReference type="RefSeq" id="WP_086992958.1">
    <property type="nucleotide sequence ID" value="NZ_FUHU01000046.1"/>
</dbReference>